<dbReference type="AlphaFoldDB" id="A0A6V7VJJ2"/>
<keyword evidence="1" id="KW-0732">Signal</keyword>
<gene>
    <name evidence="2" type="ORF">MENT_LOCUS26804</name>
</gene>
<proteinExistence type="predicted"/>
<sequence>MIKFVIILLLYSLILLNIKCSGKLISIKVKINDDWEEKREFIYLKIVELKERFIVGIIEKRNNQRDSLNKNIEPFLHKVELTGNIFRVKLTGATKSASDQLKERIVIEITNNEIIKNLFPSLEKRVYRYNYFIEKKNNYYETSILNENNKDFNSIDENIQNYKDKLLSSYWSEINLIGYKIELLEKTKS</sequence>
<name>A0A6V7VJJ2_MELEN</name>
<accession>A0A6V7VJJ2</accession>
<dbReference type="Proteomes" id="UP000580250">
    <property type="component" value="Unassembled WGS sequence"/>
</dbReference>
<organism evidence="2 3">
    <name type="scientific">Meloidogyne enterolobii</name>
    <name type="common">Root-knot nematode worm</name>
    <name type="synonym">Meloidogyne mayaguensis</name>
    <dbReference type="NCBI Taxonomy" id="390850"/>
    <lineage>
        <taxon>Eukaryota</taxon>
        <taxon>Metazoa</taxon>
        <taxon>Ecdysozoa</taxon>
        <taxon>Nematoda</taxon>
        <taxon>Chromadorea</taxon>
        <taxon>Rhabditida</taxon>
        <taxon>Tylenchina</taxon>
        <taxon>Tylenchomorpha</taxon>
        <taxon>Tylenchoidea</taxon>
        <taxon>Meloidogynidae</taxon>
        <taxon>Meloidogyninae</taxon>
        <taxon>Meloidogyne</taxon>
    </lineage>
</organism>
<dbReference type="OrthoDB" id="5904903at2759"/>
<evidence type="ECO:0000313" key="2">
    <source>
        <dbReference type="EMBL" id="CAD2175097.1"/>
    </source>
</evidence>
<dbReference type="EMBL" id="CAJEWN010000247">
    <property type="protein sequence ID" value="CAD2175097.1"/>
    <property type="molecule type" value="Genomic_DNA"/>
</dbReference>
<feature type="signal peptide" evidence="1">
    <location>
        <begin position="1"/>
        <end position="22"/>
    </location>
</feature>
<protein>
    <submittedName>
        <fullName evidence="2">Uncharacterized protein</fullName>
    </submittedName>
</protein>
<feature type="chain" id="PRO_5027652927" evidence="1">
    <location>
        <begin position="23"/>
        <end position="189"/>
    </location>
</feature>
<reference evidence="2 3" key="1">
    <citation type="submission" date="2020-08" db="EMBL/GenBank/DDBJ databases">
        <authorList>
            <person name="Koutsovoulos G."/>
            <person name="Danchin GJ E."/>
        </authorList>
    </citation>
    <scope>NUCLEOTIDE SEQUENCE [LARGE SCALE GENOMIC DNA]</scope>
</reference>
<evidence type="ECO:0000313" key="3">
    <source>
        <dbReference type="Proteomes" id="UP000580250"/>
    </source>
</evidence>
<comment type="caution">
    <text evidence="2">The sequence shown here is derived from an EMBL/GenBank/DDBJ whole genome shotgun (WGS) entry which is preliminary data.</text>
</comment>
<evidence type="ECO:0000256" key="1">
    <source>
        <dbReference type="SAM" id="SignalP"/>
    </source>
</evidence>